<protein>
    <recommendedName>
        <fullName evidence="3">HEAT repeat domain-containing protein</fullName>
    </recommendedName>
</protein>
<sequence>MTSENNDSVFAGLDDIDWASLEHAYGPAGDVPDQLRALCGKGRDNRGRALHALYGNIFHQGSRYQASAFAVPFLARMAADRSRRGRAQALELMSGLAIGYDEAHLPDGVAVAAWRRGVEDLRAKGAAAMTAEYDDWVARAADEGERRVREFQRRTFDYDRHLAAYEAELAAYDAVAREVPALAALLSDDEPAVRASTCHVLAWFPEQAAAVLPQLLDLADREQVPAVAATALIAAGLLGDAATVERLRPFLAADEPVVRWGAAIGLARLGSTGAEAAVDAAVLAELAAVEAEEPDGEELAVPFQDGDLNGYAALALTQIADRYPAEALDAVTTGLARASGPAAFPVTAAALRLAFGGSSHADLPPFAELDHGQQRLVTTLASLGDDTWCWGNFLQILRGWDIPADRTELRAYAGLPTA</sequence>
<dbReference type="SUPFAM" id="SSF48371">
    <property type="entry name" value="ARM repeat"/>
    <property type="match status" value="1"/>
</dbReference>
<name>A0ABP4EP99_9ACTN</name>
<reference evidence="2" key="1">
    <citation type="journal article" date="2019" name="Int. J. Syst. Evol. Microbiol.">
        <title>The Global Catalogue of Microorganisms (GCM) 10K type strain sequencing project: providing services to taxonomists for standard genome sequencing and annotation.</title>
        <authorList>
            <consortium name="The Broad Institute Genomics Platform"/>
            <consortium name="The Broad Institute Genome Sequencing Center for Infectious Disease"/>
            <person name="Wu L."/>
            <person name="Ma J."/>
        </authorList>
    </citation>
    <scope>NUCLEOTIDE SEQUENCE [LARGE SCALE GENOMIC DNA]</scope>
    <source>
        <strain evidence="2">JCM 13002</strain>
    </source>
</reference>
<gene>
    <name evidence="1" type="ORF">GCM10009663_62360</name>
</gene>
<dbReference type="EMBL" id="BAAALD010000087">
    <property type="protein sequence ID" value="GAA1112974.1"/>
    <property type="molecule type" value="Genomic_DNA"/>
</dbReference>
<dbReference type="InterPro" id="IPR016024">
    <property type="entry name" value="ARM-type_fold"/>
</dbReference>
<accession>A0ABP4EP99</accession>
<dbReference type="Gene3D" id="1.25.10.10">
    <property type="entry name" value="Leucine-rich Repeat Variant"/>
    <property type="match status" value="1"/>
</dbReference>
<organism evidence="1 2">
    <name type="scientific">Kitasatospora arboriphila</name>
    <dbReference type="NCBI Taxonomy" id="258052"/>
    <lineage>
        <taxon>Bacteria</taxon>
        <taxon>Bacillati</taxon>
        <taxon>Actinomycetota</taxon>
        <taxon>Actinomycetes</taxon>
        <taxon>Kitasatosporales</taxon>
        <taxon>Streptomycetaceae</taxon>
        <taxon>Kitasatospora</taxon>
    </lineage>
</organism>
<dbReference type="Pfam" id="PF13646">
    <property type="entry name" value="HEAT_2"/>
    <property type="match status" value="1"/>
</dbReference>
<comment type="caution">
    <text evidence="1">The sequence shown here is derived from an EMBL/GenBank/DDBJ whole genome shotgun (WGS) entry which is preliminary data.</text>
</comment>
<dbReference type="RefSeq" id="WP_344627047.1">
    <property type="nucleotide sequence ID" value="NZ_BAAALD010000087.1"/>
</dbReference>
<keyword evidence="2" id="KW-1185">Reference proteome</keyword>
<evidence type="ECO:0000313" key="1">
    <source>
        <dbReference type="EMBL" id="GAA1112974.1"/>
    </source>
</evidence>
<evidence type="ECO:0000313" key="2">
    <source>
        <dbReference type="Proteomes" id="UP001499987"/>
    </source>
</evidence>
<proteinExistence type="predicted"/>
<dbReference type="InterPro" id="IPR011989">
    <property type="entry name" value="ARM-like"/>
</dbReference>
<evidence type="ECO:0008006" key="3">
    <source>
        <dbReference type="Google" id="ProtNLM"/>
    </source>
</evidence>
<dbReference type="Proteomes" id="UP001499987">
    <property type="component" value="Unassembled WGS sequence"/>
</dbReference>